<dbReference type="SUPFAM" id="SSF49417">
    <property type="entry name" value="p53-like transcription factors"/>
    <property type="match status" value="1"/>
</dbReference>
<keyword evidence="6" id="KW-0238">DNA-binding</keyword>
<keyword evidence="12" id="KW-1185">Reference proteome</keyword>
<feature type="domain" description="RHD" evidence="10">
    <location>
        <begin position="377"/>
        <end position="558"/>
    </location>
</feature>
<dbReference type="PRINTS" id="PR01789">
    <property type="entry name" value="NUCFACTORATC"/>
</dbReference>
<dbReference type="PROSITE" id="PS50254">
    <property type="entry name" value="REL_2"/>
    <property type="match status" value="1"/>
</dbReference>
<evidence type="ECO:0000256" key="4">
    <source>
        <dbReference type="ARBA" id="ARBA00022553"/>
    </source>
</evidence>
<feature type="compositionally biased region" description="Polar residues" evidence="9">
    <location>
        <begin position="324"/>
        <end position="339"/>
    </location>
</feature>
<keyword evidence="3" id="KW-0963">Cytoplasm</keyword>
<dbReference type="Pfam" id="PF16179">
    <property type="entry name" value="RHD_dimer"/>
    <property type="match status" value="1"/>
</dbReference>
<evidence type="ECO:0000256" key="1">
    <source>
        <dbReference type="ARBA" id="ARBA00004123"/>
    </source>
</evidence>
<dbReference type="PANTHER" id="PTHR12533">
    <property type="entry name" value="NFAT"/>
    <property type="match status" value="1"/>
</dbReference>
<evidence type="ECO:0000256" key="9">
    <source>
        <dbReference type="SAM" id="MobiDB-lite"/>
    </source>
</evidence>
<dbReference type="GO" id="GO:0033173">
    <property type="term" value="P:calcineurin-NFAT signaling cascade"/>
    <property type="evidence" value="ECO:0007669"/>
    <property type="project" value="TreeGrafter"/>
</dbReference>
<evidence type="ECO:0000313" key="11">
    <source>
        <dbReference type="Ensembl" id="ENSEBUP00000002046.1"/>
    </source>
</evidence>
<dbReference type="InterPro" id="IPR008967">
    <property type="entry name" value="p53-like_TF_DNA-bd_sf"/>
</dbReference>
<dbReference type="InterPro" id="IPR011539">
    <property type="entry name" value="RHD_DNA_bind_dom"/>
</dbReference>
<dbReference type="GeneTree" id="ENSGT00940000157616"/>
<evidence type="ECO:0000256" key="6">
    <source>
        <dbReference type="ARBA" id="ARBA00023125"/>
    </source>
</evidence>
<evidence type="ECO:0000259" key="10">
    <source>
        <dbReference type="PROSITE" id="PS50254"/>
    </source>
</evidence>
<dbReference type="InterPro" id="IPR013783">
    <property type="entry name" value="Ig-like_fold"/>
</dbReference>
<protein>
    <submittedName>
        <fullName evidence="11">Nuclear factor of activated T cells 1</fullName>
    </submittedName>
</protein>
<feature type="compositionally biased region" description="Pro residues" evidence="9">
    <location>
        <begin position="357"/>
        <end position="367"/>
    </location>
</feature>
<dbReference type="Gene3D" id="2.60.40.10">
    <property type="entry name" value="Immunoglobulins"/>
    <property type="match status" value="1"/>
</dbReference>
<evidence type="ECO:0000256" key="7">
    <source>
        <dbReference type="ARBA" id="ARBA00023163"/>
    </source>
</evidence>
<dbReference type="InterPro" id="IPR014756">
    <property type="entry name" value="Ig_E-set"/>
</dbReference>
<keyword evidence="7" id="KW-0804">Transcription</keyword>
<dbReference type="Gene3D" id="2.60.40.340">
    <property type="entry name" value="Rel homology domain (RHD), DNA-binding domain"/>
    <property type="match status" value="1"/>
</dbReference>
<evidence type="ECO:0000256" key="3">
    <source>
        <dbReference type="ARBA" id="ARBA00022490"/>
    </source>
</evidence>
<dbReference type="Proteomes" id="UP000694388">
    <property type="component" value="Unplaced"/>
</dbReference>
<dbReference type="InterPro" id="IPR032397">
    <property type="entry name" value="RHD_dimer"/>
</dbReference>
<dbReference type="GO" id="GO:0005737">
    <property type="term" value="C:cytoplasm"/>
    <property type="evidence" value="ECO:0007669"/>
    <property type="project" value="UniProtKB-SubCell"/>
</dbReference>
<dbReference type="InterPro" id="IPR037059">
    <property type="entry name" value="RHD_DNA_bind_dom_sf"/>
</dbReference>
<feature type="compositionally biased region" description="Low complexity" evidence="9">
    <location>
        <begin position="672"/>
        <end position="691"/>
    </location>
</feature>
<dbReference type="AlphaFoldDB" id="A0A8C4NF55"/>
<comment type="subcellular location">
    <subcellularLocation>
        <location evidence="2">Cytoplasm</location>
    </subcellularLocation>
    <subcellularLocation>
        <location evidence="1">Nucleus</location>
    </subcellularLocation>
</comment>
<dbReference type="SMART" id="SM00429">
    <property type="entry name" value="IPT"/>
    <property type="match status" value="1"/>
</dbReference>
<feature type="region of interest" description="Disordered" evidence="9">
    <location>
        <begin position="670"/>
        <end position="712"/>
    </location>
</feature>
<dbReference type="GO" id="GO:0005667">
    <property type="term" value="C:transcription regulator complex"/>
    <property type="evidence" value="ECO:0007669"/>
    <property type="project" value="TreeGrafter"/>
</dbReference>
<feature type="region of interest" description="Disordered" evidence="9">
    <location>
        <begin position="217"/>
        <end position="382"/>
    </location>
</feature>
<evidence type="ECO:0000313" key="12">
    <source>
        <dbReference type="Proteomes" id="UP000694388"/>
    </source>
</evidence>
<keyword evidence="5" id="KW-0805">Transcription regulation</keyword>
<reference evidence="11" key="2">
    <citation type="submission" date="2025-09" db="UniProtKB">
        <authorList>
            <consortium name="Ensembl"/>
        </authorList>
    </citation>
    <scope>IDENTIFICATION</scope>
</reference>
<dbReference type="Ensembl" id="ENSEBUT00000002392.1">
    <property type="protein sequence ID" value="ENSEBUP00000002046.1"/>
    <property type="gene ID" value="ENSEBUG00000001637.1"/>
</dbReference>
<dbReference type="GO" id="GO:0005634">
    <property type="term" value="C:nucleus"/>
    <property type="evidence" value="ECO:0007669"/>
    <property type="project" value="UniProtKB-SubCell"/>
</dbReference>
<dbReference type="InterPro" id="IPR002909">
    <property type="entry name" value="IPT_dom"/>
</dbReference>
<keyword evidence="8" id="KW-0539">Nucleus</keyword>
<dbReference type="SUPFAM" id="SSF81296">
    <property type="entry name" value="E set domains"/>
    <property type="match status" value="1"/>
</dbReference>
<name>A0A8C4NF55_EPTBU</name>
<evidence type="ECO:0000256" key="8">
    <source>
        <dbReference type="ARBA" id="ARBA00023242"/>
    </source>
</evidence>
<feature type="compositionally biased region" description="Low complexity" evidence="9">
    <location>
        <begin position="222"/>
        <end position="234"/>
    </location>
</feature>
<proteinExistence type="predicted"/>
<dbReference type="Pfam" id="PF00554">
    <property type="entry name" value="RHD_DNA_bind"/>
    <property type="match status" value="1"/>
</dbReference>
<dbReference type="PANTHER" id="PTHR12533:SF7">
    <property type="entry name" value="NFAT NUCLEAR FACTOR, ISOFORM B"/>
    <property type="match status" value="1"/>
</dbReference>
<dbReference type="InterPro" id="IPR008366">
    <property type="entry name" value="NFAT"/>
</dbReference>
<dbReference type="GO" id="GO:0000978">
    <property type="term" value="F:RNA polymerase II cis-regulatory region sequence-specific DNA binding"/>
    <property type="evidence" value="ECO:0007669"/>
    <property type="project" value="TreeGrafter"/>
</dbReference>
<dbReference type="GO" id="GO:0000981">
    <property type="term" value="F:DNA-binding transcription factor activity, RNA polymerase II-specific"/>
    <property type="evidence" value="ECO:0007669"/>
    <property type="project" value="TreeGrafter"/>
</dbReference>
<evidence type="ECO:0000256" key="2">
    <source>
        <dbReference type="ARBA" id="ARBA00004496"/>
    </source>
</evidence>
<organism evidence="11 12">
    <name type="scientific">Eptatretus burgeri</name>
    <name type="common">Inshore hagfish</name>
    <dbReference type="NCBI Taxonomy" id="7764"/>
    <lineage>
        <taxon>Eukaryota</taxon>
        <taxon>Metazoa</taxon>
        <taxon>Chordata</taxon>
        <taxon>Craniata</taxon>
        <taxon>Vertebrata</taxon>
        <taxon>Cyclostomata</taxon>
        <taxon>Myxini</taxon>
        <taxon>Myxiniformes</taxon>
        <taxon>Myxinidae</taxon>
        <taxon>Eptatretinae</taxon>
        <taxon>Eptatretus</taxon>
    </lineage>
</organism>
<feature type="compositionally biased region" description="Low complexity" evidence="9">
    <location>
        <begin position="135"/>
        <end position="150"/>
    </location>
</feature>
<sequence length="870" mass="92991">MSEIFEEDDFLSLLFADVSRPPPQRFGTPCDYIQASLLDLTNCNGLQEREAFVPVAPISPPLWQPPPSIQITQGDVTASGNHGCPGRRSGSSDAPFLHLVMPYGELGLVGEMAVDPGTMWGERGRSGIEAYREGPCSSPSRSLSPASCKSDASGGPLTTPDDVEDCELALAAGNIALRYISPHGSRTPSPPPYPVYNLSPWPSPRASPRHSLSDEHLLGVHPGVWPGSRPGSPSGKRRRSTGSCFRRSPSPQCSPFDSPHASPHTSPCASPHASPRGSVTEDNWLGISSPEEEDPANDLPLKTRRCSQEFHSPNVERQPAEGVNESNELSPLGGHNTSPSPGPFLTVPHFSWHQAKPVPPLRSPPTSPQFQALQGSEGLPPLEWPLPSASGSVELQLEVQPRPHHRAHYETEGSRGAVKAVGGSHPVVSVVGYSEGPLALQVFIATSDERPLRAHPFYQVHRVTGKSVSTPSREIVIGSTKVLELPLLPQDGMRATIDCAGILKLRNSDIELRRGETDVGRKNTRVRLAFRTAIPQPGSAPTGLLVASTPIECSQRSAQELPVLESLSPVMLPPAGMQLTLCGTNFSPDSRVILAQRRPDGQVLWETEVKVEKENFKPGQLIVTVPPYPNQHSHLPSFSVHVETSSHRQSLPLTFAPSSHAVNIKTESPLQLSRPLSISAPSSSPLQGSESALEGSSPSALHGPSPPTFCLSPPTFHNPSPTIFQGPVLPTFHGPSLPTFHGPPTVLHNAALPAFSATPPSSLSGQPSVHLPSSTNMQSCLSCHPDLPLDFASPSHPSFGLSVKATPVALGAEPLAVRRPIGVKQEAENIIGDEARETSARALDPAEFTLDDLHEIISRDLCETTTSLLH</sequence>
<feature type="region of interest" description="Disordered" evidence="9">
    <location>
        <begin position="131"/>
        <end position="161"/>
    </location>
</feature>
<keyword evidence="4" id="KW-0597">Phosphoprotein</keyword>
<evidence type="ECO:0000256" key="5">
    <source>
        <dbReference type="ARBA" id="ARBA00023015"/>
    </source>
</evidence>
<reference evidence="11" key="1">
    <citation type="submission" date="2025-08" db="UniProtKB">
        <authorList>
            <consortium name="Ensembl"/>
        </authorList>
    </citation>
    <scope>IDENTIFICATION</scope>
</reference>
<accession>A0A8C4NF55</accession>